<evidence type="ECO:0000256" key="5">
    <source>
        <dbReference type="ARBA" id="ARBA00023136"/>
    </source>
</evidence>
<dbReference type="RefSeq" id="WP_073019019.1">
    <property type="nucleotide sequence ID" value="NZ_FQXU01000006.1"/>
</dbReference>
<keyword evidence="4 6" id="KW-1133">Transmembrane helix</keyword>
<dbReference type="PANTHER" id="PTHR47089">
    <property type="entry name" value="ABC TRANSPORTER, PERMEASE PROTEIN"/>
    <property type="match status" value="1"/>
</dbReference>
<evidence type="ECO:0000256" key="2">
    <source>
        <dbReference type="ARBA" id="ARBA00022475"/>
    </source>
</evidence>
<evidence type="ECO:0000256" key="1">
    <source>
        <dbReference type="ARBA" id="ARBA00004651"/>
    </source>
</evidence>
<evidence type="ECO:0000313" key="7">
    <source>
        <dbReference type="EMBL" id="SHI10832.1"/>
    </source>
</evidence>
<feature type="transmembrane region" description="Helical" evidence="6">
    <location>
        <begin position="188"/>
        <end position="213"/>
    </location>
</feature>
<feature type="transmembrane region" description="Helical" evidence="6">
    <location>
        <begin position="321"/>
        <end position="341"/>
    </location>
</feature>
<evidence type="ECO:0000256" key="6">
    <source>
        <dbReference type="SAM" id="Phobius"/>
    </source>
</evidence>
<evidence type="ECO:0000256" key="4">
    <source>
        <dbReference type="ARBA" id="ARBA00022989"/>
    </source>
</evidence>
<dbReference type="EMBL" id="FQXU01000006">
    <property type="protein sequence ID" value="SHI10832.1"/>
    <property type="molecule type" value="Genomic_DNA"/>
</dbReference>
<keyword evidence="3 6" id="KW-0812">Transmembrane</keyword>
<keyword evidence="5 6" id="KW-0472">Membrane</keyword>
<dbReference type="GO" id="GO:0022857">
    <property type="term" value="F:transmembrane transporter activity"/>
    <property type="evidence" value="ECO:0007669"/>
    <property type="project" value="InterPro"/>
</dbReference>
<feature type="transmembrane region" description="Helical" evidence="6">
    <location>
        <begin position="21"/>
        <end position="40"/>
    </location>
</feature>
<keyword evidence="2" id="KW-1003">Cell membrane</keyword>
<protein>
    <submittedName>
        <fullName evidence="7">Nucleoside ABC transporter membrane protein</fullName>
    </submittedName>
</protein>
<evidence type="ECO:0000256" key="3">
    <source>
        <dbReference type="ARBA" id="ARBA00022692"/>
    </source>
</evidence>
<name>A0A1M5YFU5_9CLOT</name>
<dbReference type="PANTHER" id="PTHR47089:SF1">
    <property type="entry name" value="GUANOSINE ABC TRANSPORTER PERMEASE PROTEIN NUPP"/>
    <property type="match status" value="1"/>
</dbReference>
<reference evidence="7 8" key="1">
    <citation type="submission" date="2016-11" db="EMBL/GenBank/DDBJ databases">
        <authorList>
            <person name="Jaros S."/>
            <person name="Januszkiewicz K."/>
            <person name="Wedrychowicz H."/>
        </authorList>
    </citation>
    <scope>NUCLEOTIDE SEQUENCE [LARGE SCALE GENOMIC DNA]</scope>
    <source>
        <strain evidence="7 8">DSM 6191</strain>
    </source>
</reference>
<gene>
    <name evidence="7" type="ORF">SAMN02745941_01958</name>
</gene>
<comment type="subcellular location">
    <subcellularLocation>
        <location evidence="1">Cell membrane</location>
        <topology evidence="1">Multi-pass membrane protein</topology>
    </subcellularLocation>
</comment>
<feature type="transmembrane region" description="Helical" evidence="6">
    <location>
        <begin position="60"/>
        <end position="81"/>
    </location>
</feature>
<proteinExistence type="predicted"/>
<dbReference type="CDD" id="cd06580">
    <property type="entry name" value="TM_PBP1_transp_TpRbsC_like"/>
    <property type="match status" value="1"/>
</dbReference>
<feature type="transmembrane region" description="Helical" evidence="6">
    <location>
        <begin position="115"/>
        <end position="138"/>
    </location>
</feature>
<feature type="transmembrane region" description="Helical" evidence="6">
    <location>
        <begin position="93"/>
        <end position="109"/>
    </location>
</feature>
<organism evidence="7 8">
    <name type="scientific">Clostridium intestinale DSM 6191</name>
    <dbReference type="NCBI Taxonomy" id="1121320"/>
    <lineage>
        <taxon>Bacteria</taxon>
        <taxon>Bacillati</taxon>
        <taxon>Bacillota</taxon>
        <taxon>Clostridia</taxon>
        <taxon>Eubacteriales</taxon>
        <taxon>Clostridiaceae</taxon>
        <taxon>Clostridium</taxon>
    </lineage>
</organism>
<dbReference type="Pfam" id="PF02653">
    <property type="entry name" value="BPD_transp_2"/>
    <property type="match status" value="1"/>
</dbReference>
<dbReference type="GO" id="GO:0005886">
    <property type="term" value="C:plasma membrane"/>
    <property type="evidence" value="ECO:0007669"/>
    <property type="project" value="UniProtKB-SubCell"/>
</dbReference>
<feature type="transmembrane region" description="Helical" evidence="6">
    <location>
        <begin position="150"/>
        <end position="168"/>
    </location>
</feature>
<accession>A0A1M5YFU5</accession>
<sequence length="361" mass="39041">MLVRLVKRTEVDNKKSMQIRVLAVVLALVIVSLLLLFLKLNPLSVYGTMLKGAFGSAYGIRQTIIQAIPLLIAGLGVSIAFKMKFWNIGGEGQIMMGAFGAALLALNFQSLPKPLLLLLMLVVGAVLGGICVLIPTYFRVKYRTNETITTLMMNYIVLKFITYLQYGPWRDKNSLGFPKIPNFSDNAIMPKLFGVHIGWIIAIILAVLVYIYMNYTKKGYEISVIGESENTAKYAGMDIKKTILGALFLSGAICGIAGVIQASAVSQTLSVEVSGGVGNTAVIIAWLGNLSSIGISIVAVLFAALVSGARLIQTAYGIPESAASLLQAIILFCVLGSEFFVRFKLIFNGVSKKREKVQEVA</sequence>
<feature type="transmembrane region" description="Helical" evidence="6">
    <location>
        <begin position="283"/>
        <end position="309"/>
    </location>
</feature>
<dbReference type="Proteomes" id="UP000184241">
    <property type="component" value="Unassembled WGS sequence"/>
</dbReference>
<dbReference type="InterPro" id="IPR001851">
    <property type="entry name" value="ABC_transp_permease"/>
</dbReference>
<evidence type="ECO:0000313" key="8">
    <source>
        <dbReference type="Proteomes" id="UP000184241"/>
    </source>
</evidence>
<feature type="transmembrane region" description="Helical" evidence="6">
    <location>
        <begin position="243"/>
        <end position="263"/>
    </location>
</feature>
<dbReference type="AlphaFoldDB" id="A0A1M5YFU5"/>